<dbReference type="CDD" id="cd00340">
    <property type="entry name" value="GSH_Peroxidase"/>
    <property type="match status" value="1"/>
</dbReference>
<proteinExistence type="inferred from homology"/>
<evidence type="ECO:0000313" key="5">
    <source>
        <dbReference type="EMBL" id="GAA2719601.1"/>
    </source>
</evidence>
<dbReference type="PRINTS" id="PR01011">
    <property type="entry name" value="GLUTPROXDASE"/>
</dbReference>
<dbReference type="Pfam" id="PF00255">
    <property type="entry name" value="GSHPx"/>
    <property type="match status" value="1"/>
</dbReference>
<evidence type="ECO:0000256" key="3">
    <source>
        <dbReference type="ARBA" id="ARBA00023002"/>
    </source>
</evidence>
<dbReference type="Proteomes" id="UP001500886">
    <property type="component" value="Unassembled WGS sequence"/>
</dbReference>
<keyword evidence="3 4" id="KW-0560">Oxidoreductase</keyword>
<dbReference type="PANTHER" id="PTHR11592">
    <property type="entry name" value="GLUTATHIONE PEROXIDASE"/>
    <property type="match status" value="1"/>
</dbReference>
<evidence type="ECO:0000256" key="2">
    <source>
        <dbReference type="ARBA" id="ARBA00022559"/>
    </source>
</evidence>
<evidence type="ECO:0000313" key="6">
    <source>
        <dbReference type="Proteomes" id="UP001500886"/>
    </source>
</evidence>
<dbReference type="SUPFAM" id="SSF52833">
    <property type="entry name" value="Thioredoxin-like"/>
    <property type="match status" value="1"/>
</dbReference>
<dbReference type="PANTHER" id="PTHR11592:SF40">
    <property type="entry name" value="THIOREDOXIN_GLUTATHIONE PEROXIDASE BTUE"/>
    <property type="match status" value="1"/>
</dbReference>
<dbReference type="PIRSF" id="PIRSF000303">
    <property type="entry name" value="Glutathion_perox"/>
    <property type="match status" value="1"/>
</dbReference>
<name>A0ABN3TW81_9ACTN</name>
<sequence length="166" mass="18042">MSLFDIDITELSGRPGLLSRCRGRTLLVVNVASRCALSTQYAGLTQLARRYADDGLVVIGVPCNQFGEQEPGTPQEIAKYCAVQRVDFPLSEKVEVNGPGRHALYAALTPVADAEGHAGDVRWNFEKFVVSPTGRPVARFAPTVDPLAPELLQAVRNLLDPEPHHP</sequence>
<comment type="caution">
    <text evidence="5">The sequence shown here is derived from an EMBL/GenBank/DDBJ whole genome shotgun (WGS) entry which is preliminary data.</text>
</comment>
<gene>
    <name evidence="5" type="ORF">GCM10010315_38090</name>
</gene>
<evidence type="ECO:0000256" key="4">
    <source>
        <dbReference type="RuleBase" id="RU000499"/>
    </source>
</evidence>
<keyword evidence="6" id="KW-1185">Reference proteome</keyword>
<accession>A0ABN3TW81</accession>
<dbReference type="Gene3D" id="3.40.30.10">
    <property type="entry name" value="Glutaredoxin"/>
    <property type="match status" value="1"/>
</dbReference>
<dbReference type="EMBL" id="BAAASL010000013">
    <property type="protein sequence ID" value="GAA2719601.1"/>
    <property type="molecule type" value="Genomic_DNA"/>
</dbReference>
<protein>
    <recommendedName>
        <fullName evidence="4">Glutathione peroxidase</fullName>
    </recommendedName>
</protein>
<keyword evidence="2 4" id="KW-0575">Peroxidase</keyword>
<dbReference type="GO" id="GO:0004601">
    <property type="term" value="F:peroxidase activity"/>
    <property type="evidence" value="ECO:0007669"/>
    <property type="project" value="UniProtKB-KW"/>
</dbReference>
<organism evidence="5 6">
    <name type="scientific">Streptomyces luteosporeus</name>
    <dbReference type="NCBI Taxonomy" id="173856"/>
    <lineage>
        <taxon>Bacteria</taxon>
        <taxon>Bacillati</taxon>
        <taxon>Actinomycetota</taxon>
        <taxon>Actinomycetes</taxon>
        <taxon>Kitasatosporales</taxon>
        <taxon>Streptomycetaceae</taxon>
        <taxon>Streptomyces</taxon>
    </lineage>
</organism>
<evidence type="ECO:0000256" key="1">
    <source>
        <dbReference type="ARBA" id="ARBA00006926"/>
    </source>
</evidence>
<dbReference type="PROSITE" id="PS51355">
    <property type="entry name" value="GLUTATHIONE_PEROXID_3"/>
    <property type="match status" value="1"/>
</dbReference>
<dbReference type="RefSeq" id="WP_344436610.1">
    <property type="nucleotide sequence ID" value="NZ_BAAASL010000013.1"/>
</dbReference>
<dbReference type="InterPro" id="IPR000889">
    <property type="entry name" value="Glutathione_peroxidase"/>
</dbReference>
<comment type="similarity">
    <text evidence="1 4">Belongs to the glutathione peroxidase family.</text>
</comment>
<dbReference type="InterPro" id="IPR036249">
    <property type="entry name" value="Thioredoxin-like_sf"/>
</dbReference>
<reference evidence="5 6" key="1">
    <citation type="journal article" date="2019" name="Int. J. Syst. Evol. Microbiol.">
        <title>The Global Catalogue of Microorganisms (GCM) 10K type strain sequencing project: providing services to taxonomists for standard genome sequencing and annotation.</title>
        <authorList>
            <consortium name="The Broad Institute Genomics Platform"/>
            <consortium name="The Broad Institute Genome Sequencing Center for Infectious Disease"/>
            <person name="Wu L."/>
            <person name="Ma J."/>
        </authorList>
    </citation>
    <scope>NUCLEOTIDE SEQUENCE [LARGE SCALE GENOMIC DNA]</scope>
    <source>
        <strain evidence="5 6">JCM 4542</strain>
    </source>
</reference>